<evidence type="ECO:0000256" key="1">
    <source>
        <dbReference type="SAM" id="SignalP"/>
    </source>
</evidence>
<evidence type="ECO:0000313" key="3">
    <source>
        <dbReference type="Proteomes" id="UP000297452"/>
    </source>
</evidence>
<keyword evidence="1" id="KW-0732">Signal</keyword>
<protein>
    <submittedName>
        <fullName evidence="2">Uncharacterized protein</fullName>
    </submittedName>
</protein>
<sequence>MFVRAVFFTIATATTTVTTFKKGKASAATGHATTSTSYYTPNYGKNHQADDDNCCYDRPSRGKFEFKEGTVMEYAKGGGATNLQYVAAIQFDHELKESFTLETSPVIDLFLRKLSANISPIPFLLLHSIAVVI</sequence>
<keyword evidence="3" id="KW-1185">Reference proteome</keyword>
<dbReference type="EMBL" id="PQXJ01000396">
    <property type="protein sequence ID" value="TGO50339.1"/>
    <property type="molecule type" value="Genomic_DNA"/>
</dbReference>
<feature type="chain" id="PRO_5021236434" evidence="1">
    <location>
        <begin position="17"/>
        <end position="133"/>
    </location>
</feature>
<accession>A0A4Z1HMI4</accession>
<proteinExistence type="predicted"/>
<dbReference type="AlphaFoldDB" id="A0A4Z1HMI4"/>
<gene>
    <name evidence="2" type="ORF">BOTNAR_0396g00030</name>
</gene>
<reference evidence="2 3" key="1">
    <citation type="submission" date="2017-12" db="EMBL/GenBank/DDBJ databases">
        <title>Comparative genomics of Botrytis spp.</title>
        <authorList>
            <person name="Valero-Jimenez C.A."/>
            <person name="Tapia P."/>
            <person name="Veloso J."/>
            <person name="Silva-Moreno E."/>
            <person name="Staats M."/>
            <person name="Valdes J.H."/>
            <person name="Van Kan J.A.L."/>
        </authorList>
    </citation>
    <scope>NUCLEOTIDE SEQUENCE [LARGE SCALE GENOMIC DNA]</scope>
    <source>
        <strain evidence="2 3">MUCL2120</strain>
    </source>
</reference>
<name>A0A4Z1HMI4_9HELO</name>
<dbReference type="Proteomes" id="UP000297452">
    <property type="component" value="Unassembled WGS sequence"/>
</dbReference>
<dbReference type="OrthoDB" id="10621826at2759"/>
<comment type="caution">
    <text evidence="2">The sequence shown here is derived from an EMBL/GenBank/DDBJ whole genome shotgun (WGS) entry which is preliminary data.</text>
</comment>
<feature type="signal peptide" evidence="1">
    <location>
        <begin position="1"/>
        <end position="16"/>
    </location>
</feature>
<organism evidence="2 3">
    <name type="scientific">Botryotinia narcissicola</name>
    <dbReference type="NCBI Taxonomy" id="278944"/>
    <lineage>
        <taxon>Eukaryota</taxon>
        <taxon>Fungi</taxon>
        <taxon>Dikarya</taxon>
        <taxon>Ascomycota</taxon>
        <taxon>Pezizomycotina</taxon>
        <taxon>Leotiomycetes</taxon>
        <taxon>Helotiales</taxon>
        <taxon>Sclerotiniaceae</taxon>
        <taxon>Botryotinia</taxon>
    </lineage>
</organism>
<evidence type="ECO:0000313" key="2">
    <source>
        <dbReference type="EMBL" id="TGO50339.1"/>
    </source>
</evidence>